<dbReference type="RefSeq" id="WP_243391952.1">
    <property type="nucleotide sequence ID" value="NZ_OANS01000004.1"/>
</dbReference>
<protein>
    <submittedName>
        <fullName evidence="3">Uncharacterized protein</fullName>
    </submittedName>
</protein>
<dbReference type="Proteomes" id="UP000218069">
    <property type="component" value="Unassembled WGS sequence"/>
</dbReference>
<feature type="compositionally biased region" description="Polar residues" evidence="1">
    <location>
        <begin position="64"/>
        <end position="78"/>
    </location>
</feature>
<dbReference type="AlphaFoldDB" id="A0A240E141"/>
<keyword evidence="2" id="KW-0732">Signal</keyword>
<proteinExistence type="predicted"/>
<evidence type="ECO:0000313" key="3">
    <source>
        <dbReference type="EMBL" id="SNX29158.1"/>
    </source>
</evidence>
<feature type="region of interest" description="Disordered" evidence="1">
    <location>
        <begin position="40"/>
        <end position="103"/>
    </location>
</feature>
<keyword evidence="4" id="KW-1185">Reference proteome</keyword>
<accession>A0A240E141</accession>
<reference evidence="4" key="1">
    <citation type="submission" date="2017-08" db="EMBL/GenBank/DDBJ databases">
        <authorList>
            <person name="Varghese N."/>
            <person name="Submissions S."/>
        </authorList>
    </citation>
    <scope>NUCLEOTIDE SEQUENCE [LARGE SCALE GENOMIC DNA]</scope>
    <source>
        <strain evidence="4">AP-Melu-1000-B4</strain>
    </source>
</reference>
<feature type="signal peptide" evidence="2">
    <location>
        <begin position="1"/>
        <end position="23"/>
    </location>
</feature>
<feature type="chain" id="PRO_5012082833" evidence="2">
    <location>
        <begin position="24"/>
        <end position="103"/>
    </location>
</feature>
<dbReference type="EMBL" id="OANS01000004">
    <property type="protein sequence ID" value="SNX29158.1"/>
    <property type="molecule type" value="Genomic_DNA"/>
</dbReference>
<evidence type="ECO:0000256" key="1">
    <source>
        <dbReference type="SAM" id="MobiDB-lite"/>
    </source>
</evidence>
<sequence length="103" mass="11238">MKLTASLSAICLGVLTYSLVAEAQMQTYSPYTPEQIKVFNEQPLSPTETPEGPIYGPNQAPVAKSQNALPKNYVSQQRGEQEAEAQETESATPFDPMAATLRF</sequence>
<gene>
    <name evidence="3" type="ORF">SAMN06295945_1523</name>
</gene>
<evidence type="ECO:0000256" key="2">
    <source>
        <dbReference type="SAM" id="SignalP"/>
    </source>
</evidence>
<organism evidence="3 4">
    <name type="scientific">Polynucleobacter meluiroseus</name>
    <dbReference type="NCBI Taxonomy" id="1938814"/>
    <lineage>
        <taxon>Bacteria</taxon>
        <taxon>Pseudomonadati</taxon>
        <taxon>Pseudomonadota</taxon>
        <taxon>Betaproteobacteria</taxon>
        <taxon>Burkholderiales</taxon>
        <taxon>Burkholderiaceae</taxon>
        <taxon>Polynucleobacter</taxon>
    </lineage>
</organism>
<evidence type="ECO:0000313" key="4">
    <source>
        <dbReference type="Proteomes" id="UP000218069"/>
    </source>
</evidence>
<name>A0A240E141_9BURK</name>